<dbReference type="PROSITE" id="PS51724">
    <property type="entry name" value="SPOR"/>
    <property type="match status" value="1"/>
</dbReference>
<dbReference type="InterPro" id="IPR011009">
    <property type="entry name" value="Kinase-like_dom_sf"/>
</dbReference>
<feature type="transmembrane region" description="Helical" evidence="2">
    <location>
        <begin position="311"/>
        <end position="329"/>
    </location>
</feature>
<keyword evidence="2" id="KW-0812">Transmembrane</keyword>
<gene>
    <name evidence="4" type="ORF">SAMN05421819_4373</name>
</gene>
<evidence type="ECO:0000313" key="4">
    <source>
        <dbReference type="EMBL" id="SEG69707.1"/>
    </source>
</evidence>
<dbReference type="Gene3D" id="1.10.510.10">
    <property type="entry name" value="Transferase(Phosphotransferase) domain 1"/>
    <property type="match status" value="1"/>
</dbReference>
<dbReference type="InterPro" id="IPR007730">
    <property type="entry name" value="SPOR-like_dom"/>
</dbReference>
<protein>
    <submittedName>
        <fullName evidence="4">Sporulation related domain-containing protein</fullName>
    </submittedName>
</protein>
<dbReference type="OrthoDB" id="116293at2"/>
<reference evidence="4 5" key="1">
    <citation type="submission" date="2016-10" db="EMBL/GenBank/DDBJ databases">
        <authorList>
            <person name="de Groot N.N."/>
        </authorList>
    </citation>
    <scope>NUCLEOTIDE SEQUENCE [LARGE SCALE GENOMIC DNA]</scope>
    <source>
        <strain evidence="4 5">DSM 22489</strain>
    </source>
</reference>
<dbReference type="InterPro" id="IPR036680">
    <property type="entry name" value="SPOR-like_sf"/>
</dbReference>
<dbReference type="SUPFAM" id="SSF56112">
    <property type="entry name" value="Protein kinase-like (PK-like)"/>
    <property type="match status" value="1"/>
</dbReference>
<evidence type="ECO:0000256" key="1">
    <source>
        <dbReference type="SAM" id="MobiDB-lite"/>
    </source>
</evidence>
<dbReference type="RefSeq" id="WP_103935208.1">
    <property type="nucleotide sequence ID" value="NZ_FNVA01000009.1"/>
</dbReference>
<dbReference type="Proteomes" id="UP000236728">
    <property type="component" value="Unassembled WGS sequence"/>
</dbReference>
<feature type="region of interest" description="Disordered" evidence="1">
    <location>
        <begin position="334"/>
        <end position="361"/>
    </location>
</feature>
<feature type="compositionally biased region" description="Low complexity" evidence="1">
    <location>
        <begin position="345"/>
        <end position="356"/>
    </location>
</feature>
<dbReference type="AlphaFoldDB" id="A0A1H6CAB9"/>
<dbReference type="Pfam" id="PF05036">
    <property type="entry name" value="SPOR"/>
    <property type="match status" value="1"/>
</dbReference>
<accession>A0A1H6CAB9</accession>
<organism evidence="4 5">
    <name type="scientific">Bryocella elongata</name>
    <dbReference type="NCBI Taxonomy" id="863522"/>
    <lineage>
        <taxon>Bacteria</taxon>
        <taxon>Pseudomonadati</taxon>
        <taxon>Acidobacteriota</taxon>
        <taxon>Terriglobia</taxon>
        <taxon>Terriglobales</taxon>
        <taxon>Acidobacteriaceae</taxon>
        <taxon>Bryocella</taxon>
    </lineage>
</organism>
<name>A0A1H6CAB9_9BACT</name>
<feature type="domain" description="SPOR" evidence="3">
    <location>
        <begin position="391"/>
        <end position="470"/>
    </location>
</feature>
<keyword evidence="2" id="KW-1133">Transmembrane helix</keyword>
<evidence type="ECO:0000313" key="5">
    <source>
        <dbReference type="Proteomes" id="UP000236728"/>
    </source>
</evidence>
<feature type="region of interest" description="Disordered" evidence="1">
    <location>
        <begin position="261"/>
        <end position="303"/>
    </location>
</feature>
<sequence>MELWTDYEGRTVAGEYKLVKLRRSEGRNGFFSTADASGHAAVIRLTEAHYDEEDQLARWRKAAAARQDHEAHLIGIERVGRTELEGVALTYALMEADDAVLAEVLAERPLTVPETLQVALSVSSALAALHARNLVHEHVNADNVLAVGEDVKLRSDCVRECLEDGEFVSAGQVAATRQKDLHDFGTLLLRCLTLESEIKPGNRLPEPFPRIIPAALEGSTSFAKIAAMLTPAPPPPAAVPPAPGAVAAAVNAAAAAEHAPIASSTSRAAHDVPAPIQQSLPLSPDVPRHREDEMDELDPEESTAFPLPKNWAIYTAAALVLLFVVWHFAGGKKAPKPASGIVPESSSSSSSSSASSPAQPVQLEVHHINQPALAATPQPTSASVAAANVAAASAPGWHVIAYTFHRQDQAQSRANAIAAKHPNLHPQVYSPTGGSPWLVSLGGVMNEREAQQLLHAARRDGLPRDTFIRNYRH</sequence>
<keyword evidence="5" id="KW-1185">Reference proteome</keyword>
<proteinExistence type="predicted"/>
<dbReference type="EMBL" id="FNVA01000009">
    <property type="protein sequence ID" value="SEG69707.1"/>
    <property type="molecule type" value="Genomic_DNA"/>
</dbReference>
<dbReference type="SUPFAM" id="SSF110997">
    <property type="entry name" value="Sporulation related repeat"/>
    <property type="match status" value="1"/>
</dbReference>
<evidence type="ECO:0000256" key="2">
    <source>
        <dbReference type="SAM" id="Phobius"/>
    </source>
</evidence>
<keyword evidence="2" id="KW-0472">Membrane</keyword>
<evidence type="ECO:0000259" key="3">
    <source>
        <dbReference type="PROSITE" id="PS51724"/>
    </source>
</evidence>
<dbReference type="GO" id="GO:0042834">
    <property type="term" value="F:peptidoglycan binding"/>
    <property type="evidence" value="ECO:0007669"/>
    <property type="project" value="InterPro"/>
</dbReference>